<name>A0AA36GPS7_CYLNA</name>
<feature type="binding site" evidence="2">
    <location>
        <position position="163"/>
    </location>
    <ligand>
        <name>Zn(2+)</name>
        <dbReference type="ChEBI" id="CHEBI:29105"/>
        <note>catalytic</note>
    </ligand>
</feature>
<evidence type="ECO:0000256" key="2">
    <source>
        <dbReference type="PROSITE-ProRule" id="PRU01211"/>
    </source>
</evidence>
<dbReference type="EMBL" id="CATQJL010000112">
    <property type="protein sequence ID" value="CAJ0596080.1"/>
    <property type="molecule type" value="Genomic_DNA"/>
</dbReference>
<evidence type="ECO:0000259" key="4">
    <source>
        <dbReference type="PROSITE" id="PS51864"/>
    </source>
</evidence>
<dbReference type="PANTHER" id="PTHR10127:SF880">
    <property type="entry name" value="ZINC METALLOPROTEINASE NAS-5"/>
    <property type="match status" value="1"/>
</dbReference>
<keyword evidence="1" id="KW-1015">Disulfide bond</keyword>
<keyword evidence="2 3" id="KW-0862">Zinc</keyword>
<comment type="cofactor">
    <cofactor evidence="2 3">
        <name>Zn(2+)</name>
        <dbReference type="ChEBI" id="CHEBI:29105"/>
    </cofactor>
    <text evidence="2 3">Binds 1 zinc ion per subunit.</text>
</comment>
<feature type="signal peptide" evidence="3">
    <location>
        <begin position="1"/>
        <end position="22"/>
    </location>
</feature>
<evidence type="ECO:0000256" key="1">
    <source>
        <dbReference type="ARBA" id="ARBA00023157"/>
    </source>
</evidence>
<dbReference type="SUPFAM" id="SSF55486">
    <property type="entry name" value="Metalloproteases ('zincins'), catalytic domain"/>
    <property type="match status" value="1"/>
</dbReference>
<reference evidence="5" key="1">
    <citation type="submission" date="2023-07" db="EMBL/GenBank/DDBJ databases">
        <authorList>
            <consortium name="CYATHOMIX"/>
        </authorList>
    </citation>
    <scope>NUCLEOTIDE SEQUENCE</scope>
    <source>
        <strain evidence="5">N/A</strain>
    </source>
</reference>
<dbReference type="Gene3D" id="3.40.390.10">
    <property type="entry name" value="Collagenase (Catalytic Domain)"/>
    <property type="match status" value="1"/>
</dbReference>
<dbReference type="PRINTS" id="PR00480">
    <property type="entry name" value="ASTACIN"/>
</dbReference>
<dbReference type="GO" id="GO:0006508">
    <property type="term" value="P:proteolysis"/>
    <property type="evidence" value="ECO:0007669"/>
    <property type="project" value="UniProtKB-KW"/>
</dbReference>
<dbReference type="CDD" id="cd04280">
    <property type="entry name" value="ZnMc_astacin_like"/>
    <property type="match status" value="1"/>
</dbReference>
<dbReference type="InterPro" id="IPR006026">
    <property type="entry name" value="Peptidase_Metallo"/>
</dbReference>
<feature type="active site" evidence="2">
    <location>
        <position position="160"/>
    </location>
</feature>
<gene>
    <name evidence="5" type="ORF">CYNAS_LOCUS8063</name>
</gene>
<evidence type="ECO:0000313" key="6">
    <source>
        <dbReference type="Proteomes" id="UP001176961"/>
    </source>
</evidence>
<dbReference type="EC" id="3.4.24.-" evidence="3"/>
<feature type="chain" id="PRO_5041489714" description="Metalloendopeptidase" evidence="3">
    <location>
        <begin position="23"/>
        <end position="334"/>
    </location>
</feature>
<keyword evidence="2 3" id="KW-0479">Metal-binding</keyword>
<dbReference type="InterPro" id="IPR001506">
    <property type="entry name" value="Peptidase_M12A"/>
</dbReference>
<dbReference type="Proteomes" id="UP001176961">
    <property type="component" value="Unassembled WGS sequence"/>
</dbReference>
<dbReference type="InterPro" id="IPR024079">
    <property type="entry name" value="MetalloPept_cat_dom_sf"/>
</dbReference>
<feature type="domain" description="Peptidase M12A" evidence="4">
    <location>
        <begin position="56"/>
        <end position="263"/>
    </location>
</feature>
<keyword evidence="2 3" id="KW-0482">Metalloprotease</keyword>
<organism evidence="5 6">
    <name type="scientific">Cylicocyclus nassatus</name>
    <name type="common">Nematode worm</name>
    <dbReference type="NCBI Taxonomy" id="53992"/>
    <lineage>
        <taxon>Eukaryota</taxon>
        <taxon>Metazoa</taxon>
        <taxon>Ecdysozoa</taxon>
        <taxon>Nematoda</taxon>
        <taxon>Chromadorea</taxon>
        <taxon>Rhabditida</taxon>
        <taxon>Rhabditina</taxon>
        <taxon>Rhabditomorpha</taxon>
        <taxon>Strongyloidea</taxon>
        <taxon>Strongylidae</taxon>
        <taxon>Cylicocyclus</taxon>
    </lineage>
</organism>
<feature type="binding site" evidence="2">
    <location>
        <position position="169"/>
    </location>
    <ligand>
        <name>Zn(2+)</name>
        <dbReference type="ChEBI" id="CHEBI:29105"/>
        <note>catalytic</note>
    </ligand>
</feature>
<dbReference type="PROSITE" id="PS51864">
    <property type="entry name" value="ASTACIN"/>
    <property type="match status" value="1"/>
</dbReference>
<dbReference type="PANTHER" id="PTHR10127">
    <property type="entry name" value="DISCOIDIN, CUB, EGF, LAMININ , AND ZINC METALLOPROTEASE DOMAIN CONTAINING"/>
    <property type="match status" value="1"/>
</dbReference>
<dbReference type="InterPro" id="IPR034035">
    <property type="entry name" value="Astacin-like_dom"/>
</dbReference>
<dbReference type="AlphaFoldDB" id="A0AA36GPS7"/>
<keyword evidence="2 3" id="KW-0645">Protease</keyword>
<dbReference type="SMART" id="SM00235">
    <property type="entry name" value="ZnMc"/>
    <property type="match status" value="1"/>
</dbReference>
<keyword evidence="3" id="KW-0732">Signal</keyword>
<keyword evidence="6" id="KW-1185">Reference proteome</keyword>
<dbReference type="Pfam" id="PF01400">
    <property type="entry name" value="Astacin"/>
    <property type="match status" value="1"/>
</dbReference>
<dbReference type="GO" id="GO:0004222">
    <property type="term" value="F:metalloendopeptidase activity"/>
    <property type="evidence" value="ECO:0007669"/>
    <property type="project" value="UniProtKB-UniRule"/>
</dbReference>
<keyword evidence="2 3" id="KW-0378">Hydrolase</keyword>
<comment type="caution">
    <text evidence="2">Lacks conserved residue(s) required for the propagation of feature annotation.</text>
</comment>
<sequence>MSASNSTWYLLLLLSLPSACSSKGKPIDLFNQEGGDILQLRTKTSNTFALGGRMHNALLPSSPKKWNYLEDGRGNYIIPYKIVGKYDEREKRVIESAMESIQDNTCIRFKQRNDERDYVEIHNENEGCYTWVGRSGGRTILMLQSNYAGTCIVKGTVIHELFHLIGLWHEQSRYDRDDYIKIHFENIAKGESLQFRKLSRTQATTYDVPYDYGSVMHYGKKSFSANGKITIETLDPRFQDVIGQRTGASASDFRKVCEIYRCGKCMGRNFKQETSTKKPVVQTPTSLPGGACIDRWGNICKILASVHHLRCEIKQWQCCATCAALNEGKDLSKI</sequence>
<feature type="binding site" evidence="2">
    <location>
        <position position="159"/>
    </location>
    <ligand>
        <name>Zn(2+)</name>
        <dbReference type="ChEBI" id="CHEBI:29105"/>
        <note>catalytic</note>
    </ligand>
</feature>
<protein>
    <recommendedName>
        <fullName evidence="3">Metalloendopeptidase</fullName>
        <ecNumber evidence="3">3.4.24.-</ecNumber>
    </recommendedName>
</protein>
<proteinExistence type="predicted"/>
<evidence type="ECO:0000256" key="3">
    <source>
        <dbReference type="RuleBase" id="RU361183"/>
    </source>
</evidence>
<dbReference type="GO" id="GO:0008270">
    <property type="term" value="F:zinc ion binding"/>
    <property type="evidence" value="ECO:0007669"/>
    <property type="project" value="UniProtKB-UniRule"/>
</dbReference>
<accession>A0AA36GPS7</accession>
<evidence type="ECO:0000313" key="5">
    <source>
        <dbReference type="EMBL" id="CAJ0596080.1"/>
    </source>
</evidence>
<comment type="caution">
    <text evidence="5">The sequence shown here is derived from an EMBL/GenBank/DDBJ whole genome shotgun (WGS) entry which is preliminary data.</text>
</comment>